<evidence type="ECO:0000313" key="3">
    <source>
        <dbReference type="Proteomes" id="UP000076761"/>
    </source>
</evidence>
<dbReference type="GO" id="GO:0004672">
    <property type="term" value="F:protein kinase activity"/>
    <property type="evidence" value="ECO:0007669"/>
    <property type="project" value="InterPro"/>
</dbReference>
<dbReference type="AlphaFoldDB" id="A0A165RES3"/>
<dbReference type="InterPro" id="IPR002575">
    <property type="entry name" value="Aminoglycoside_PTrfase"/>
</dbReference>
<dbReference type="EMBL" id="KV425583">
    <property type="protein sequence ID" value="KZT23710.1"/>
    <property type="molecule type" value="Genomic_DNA"/>
</dbReference>
<dbReference type="SUPFAM" id="SSF56112">
    <property type="entry name" value="Protein kinase-like (PK-like)"/>
    <property type="match status" value="1"/>
</dbReference>
<dbReference type="OrthoDB" id="10003767at2759"/>
<dbReference type="InterPro" id="IPR011009">
    <property type="entry name" value="Kinase-like_dom_sf"/>
</dbReference>
<dbReference type="Proteomes" id="UP000076761">
    <property type="component" value="Unassembled WGS sequence"/>
</dbReference>
<organism evidence="2 3">
    <name type="scientific">Neolentinus lepideus HHB14362 ss-1</name>
    <dbReference type="NCBI Taxonomy" id="1314782"/>
    <lineage>
        <taxon>Eukaryota</taxon>
        <taxon>Fungi</taxon>
        <taxon>Dikarya</taxon>
        <taxon>Basidiomycota</taxon>
        <taxon>Agaricomycotina</taxon>
        <taxon>Agaricomycetes</taxon>
        <taxon>Gloeophyllales</taxon>
        <taxon>Gloeophyllaceae</taxon>
        <taxon>Neolentinus</taxon>
    </lineage>
</organism>
<dbReference type="PROSITE" id="PS00109">
    <property type="entry name" value="PROTEIN_KINASE_TYR"/>
    <property type="match status" value="1"/>
</dbReference>
<dbReference type="InterPro" id="IPR008266">
    <property type="entry name" value="Tyr_kinase_AS"/>
</dbReference>
<feature type="domain" description="Aminoglycoside phosphotransferase" evidence="1">
    <location>
        <begin position="67"/>
        <end position="276"/>
    </location>
</feature>
<dbReference type="InterPro" id="IPR051678">
    <property type="entry name" value="AGP_Transferase"/>
</dbReference>
<gene>
    <name evidence="2" type="ORF">NEOLEDRAFT_1149214</name>
</gene>
<evidence type="ECO:0000259" key="1">
    <source>
        <dbReference type="Pfam" id="PF01636"/>
    </source>
</evidence>
<dbReference type="PANTHER" id="PTHR21310">
    <property type="entry name" value="AMINOGLYCOSIDE PHOSPHOTRANSFERASE-RELATED-RELATED"/>
    <property type="match status" value="1"/>
</dbReference>
<name>A0A165RES3_9AGAM</name>
<dbReference type="Pfam" id="PF01636">
    <property type="entry name" value="APH"/>
    <property type="match status" value="1"/>
</dbReference>
<proteinExistence type="predicted"/>
<keyword evidence="3" id="KW-1185">Reference proteome</keyword>
<sequence length="337" mass="38203">MDTPVNSIAVEVLRERVSQRLGKECVDLESYMGGMHHQTYKALMNDRSLRIIRVHCVRARRHGGGITPMTKLPSEVATLKYVKEHTCIPVPEVIDYDRDEDGAVGGEWMVMEYIPGVSLGEKWGEMTVTQKGEAARSIANVWAELLSLTFPAIGSLYEEGKIGQMTFFPSNNPNNMAPPDHRSCGPFDSAQAWLLAVAAEDLTFRPLPERSSFELARRKLVTEFIQDNDLWDNLEAQRLSRITLEHRDLTLRNILVEKEDPTRIVGVIDWEAARTVPLWAVRGDFFKSCIHIMSDGEREELSIMIREIVAERVPDWYDATSNLGRVFSTLLDQAEKS</sequence>
<evidence type="ECO:0000313" key="2">
    <source>
        <dbReference type="EMBL" id="KZT23710.1"/>
    </source>
</evidence>
<dbReference type="InParanoid" id="A0A165RES3"/>
<protein>
    <submittedName>
        <fullName evidence="2">Kinase-like protein</fullName>
    </submittedName>
</protein>
<reference evidence="2 3" key="1">
    <citation type="journal article" date="2016" name="Mol. Biol. Evol.">
        <title>Comparative Genomics of Early-Diverging Mushroom-Forming Fungi Provides Insights into the Origins of Lignocellulose Decay Capabilities.</title>
        <authorList>
            <person name="Nagy L.G."/>
            <person name="Riley R."/>
            <person name="Tritt A."/>
            <person name="Adam C."/>
            <person name="Daum C."/>
            <person name="Floudas D."/>
            <person name="Sun H."/>
            <person name="Yadav J.S."/>
            <person name="Pangilinan J."/>
            <person name="Larsson K.H."/>
            <person name="Matsuura K."/>
            <person name="Barry K."/>
            <person name="Labutti K."/>
            <person name="Kuo R."/>
            <person name="Ohm R.A."/>
            <person name="Bhattacharya S.S."/>
            <person name="Shirouzu T."/>
            <person name="Yoshinaga Y."/>
            <person name="Martin F.M."/>
            <person name="Grigoriev I.V."/>
            <person name="Hibbett D.S."/>
        </authorList>
    </citation>
    <scope>NUCLEOTIDE SEQUENCE [LARGE SCALE GENOMIC DNA]</scope>
    <source>
        <strain evidence="2 3">HHB14362 ss-1</strain>
    </source>
</reference>
<dbReference type="STRING" id="1314782.A0A165RES3"/>
<dbReference type="Gene3D" id="3.30.200.20">
    <property type="entry name" value="Phosphorylase Kinase, domain 1"/>
    <property type="match status" value="1"/>
</dbReference>
<dbReference type="Gene3D" id="3.90.1200.10">
    <property type="match status" value="1"/>
</dbReference>
<accession>A0A165RES3</accession>
<dbReference type="PANTHER" id="PTHR21310:SF13">
    <property type="entry name" value="AMINOGLYCOSIDE PHOSPHOTRANSFERASE DOMAIN-CONTAINING PROTEIN"/>
    <property type="match status" value="1"/>
</dbReference>
<keyword evidence="2" id="KW-0418">Kinase</keyword>
<keyword evidence="2" id="KW-0808">Transferase</keyword>